<name>A0A841ENF8_9BACT</name>
<gene>
    <name evidence="2" type="ORF">HNP25_000918</name>
</gene>
<dbReference type="RefSeq" id="WP_184130926.1">
    <property type="nucleotide sequence ID" value="NZ_JACHKT010000004.1"/>
</dbReference>
<dbReference type="Proteomes" id="UP000524404">
    <property type="component" value="Unassembled WGS sequence"/>
</dbReference>
<reference evidence="2 3" key="1">
    <citation type="submission" date="2020-08" db="EMBL/GenBank/DDBJ databases">
        <title>Functional genomics of gut bacteria from endangered species of beetles.</title>
        <authorList>
            <person name="Carlos-Shanley C."/>
        </authorList>
    </citation>
    <scope>NUCLEOTIDE SEQUENCE [LARGE SCALE GENOMIC DNA]</scope>
    <source>
        <strain evidence="2 3">S00070</strain>
    </source>
</reference>
<dbReference type="PROSITE" id="PS51257">
    <property type="entry name" value="PROKAR_LIPOPROTEIN"/>
    <property type="match status" value="1"/>
</dbReference>
<dbReference type="EMBL" id="JACHKT010000004">
    <property type="protein sequence ID" value="MBB6002268.1"/>
    <property type="molecule type" value="Genomic_DNA"/>
</dbReference>
<proteinExistence type="predicted"/>
<keyword evidence="3" id="KW-1185">Reference proteome</keyword>
<accession>A0A841ENF8</accession>
<feature type="signal peptide" evidence="1">
    <location>
        <begin position="1"/>
        <end position="22"/>
    </location>
</feature>
<evidence type="ECO:0008006" key="4">
    <source>
        <dbReference type="Google" id="ProtNLM"/>
    </source>
</evidence>
<protein>
    <recommendedName>
        <fullName evidence="4">Lipoprotein</fullName>
    </recommendedName>
</protein>
<feature type="chain" id="PRO_5032520659" description="Lipoprotein" evidence="1">
    <location>
        <begin position="23"/>
        <end position="150"/>
    </location>
</feature>
<sequence length="150" mass="16757">MKNKLIISIIYLACILCSCSNTDVIGIAETSIIIQEGEQKIITIDGDSLSVTLISVKPVFSEGEYSDQGGRFITVYDASVKFDDKTIDFRTTSEINDKQNNIVKDWNRLEKTVDGIKTYKSHRIGVADLYPENGRGSLNPGKHIMKLLIR</sequence>
<comment type="caution">
    <text evidence="2">The sequence shown here is derived from an EMBL/GenBank/DDBJ whole genome shotgun (WGS) entry which is preliminary data.</text>
</comment>
<dbReference type="AlphaFoldDB" id="A0A841ENF8"/>
<evidence type="ECO:0000313" key="2">
    <source>
        <dbReference type="EMBL" id="MBB6002268.1"/>
    </source>
</evidence>
<evidence type="ECO:0000313" key="3">
    <source>
        <dbReference type="Proteomes" id="UP000524404"/>
    </source>
</evidence>
<organism evidence="2 3">
    <name type="scientific">Arcicella rosea</name>
    <dbReference type="NCBI Taxonomy" id="502909"/>
    <lineage>
        <taxon>Bacteria</taxon>
        <taxon>Pseudomonadati</taxon>
        <taxon>Bacteroidota</taxon>
        <taxon>Cytophagia</taxon>
        <taxon>Cytophagales</taxon>
        <taxon>Flectobacillaceae</taxon>
        <taxon>Arcicella</taxon>
    </lineage>
</organism>
<evidence type="ECO:0000256" key="1">
    <source>
        <dbReference type="SAM" id="SignalP"/>
    </source>
</evidence>
<keyword evidence="1" id="KW-0732">Signal</keyword>